<dbReference type="Proteomes" id="UP000237347">
    <property type="component" value="Unassembled WGS sequence"/>
</dbReference>
<keyword evidence="1" id="KW-0547">Nucleotide-binding</keyword>
<dbReference type="Pfam" id="PF00012">
    <property type="entry name" value="HSP70"/>
    <property type="match status" value="1"/>
</dbReference>
<dbReference type="GO" id="GO:0140662">
    <property type="term" value="F:ATP-dependent protein folding chaperone"/>
    <property type="evidence" value="ECO:0007669"/>
    <property type="project" value="InterPro"/>
</dbReference>
<evidence type="ECO:0000313" key="4">
    <source>
        <dbReference type="Proteomes" id="UP000237347"/>
    </source>
</evidence>
<sequence>KFCINSNGILSVTAVDKGTGKKQGITIINLPNDYEMQRMVNEAERFAKDYKEKRDAIDTKNQAEFVVYQIENQLKELGETRFLP</sequence>
<gene>
    <name evidence="3" type="primary">HSP70-6_1</name>
    <name evidence="3" type="ORF">CFP56_021749</name>
</gene>
<organism evidence="3 4">
    <name type="scientific">Quercus suber</name>
    <name type="common">Cork oak</name>
    <dbReference type="NCBI Taxonomy" id="58331"/>
    <lineage>
        <taxon>Eukaryota</taxon>
        <taxon>Viridiplantae</taxon>
        <taxon>Streptophyta</taxon>
        <taxon>Embryophyta</taxon>
        <taxon>Tracheophyta</taxon>
        <taxon>Spermatophyta</taxon>
        <taxon>Magnoliopsida</taxon>
        <taxon>eudicotyledons</taxon>
        <taxon>Gunneridae</taxon>
        <taxon>Pentapetalae</taxon>
        <taxon>rosids</taxon>
        <taxon>fabids</taxon>
        <taxon>Fagales</taxon>
        <taxon>Fagaceae</taxon>
        <taxon>Quercus</taxon>
    </lineage>
</organism>
<keyword evidence="4" id="KW-1185">Reference proteome</keyword>
<comment type="caution">
    <text evidence="3">The sequence shown here is derived from an EMBL/GenBank/DDBJ whole genome shotgun (WGS) entry which is preliminary data.</text>
</comment>
<proteinExistence type="predicted"/>
<dbReference type="InterPro" id="IPR013126">
    <property type="entry name" value="Hsp_70_fam"/>
</dbReference>
<evidence type="ECO:0000256" key="2">
    <source>
        <dbReference type="ARBA" id="ARBA00022840"/>
    </source>
</evidence>
<dbReference type="GO" id="GO:0005524">
    <property type="term" value="F:ATP binding"/>
    <property type="evidence" value="ECO:0007669"/>
    <property type="project" value="UniProtKB-KW"/>
</dbReference>
<accession>A0AAW0KGR8</accession>
<dbReference type="PANTHER" id="PTHR19375">
    <property type="entry name" value="HEAT SHOCK PROTEIN 70KDA"/>
    <property type="match status" value="1"/>
</dbReference>
<dbReference type="EMBL" id="PKMF04000337">
    <property type="protein sequence ID" value="KAK7837066.1"/>
    <property type="molecule type" value="Genomic_DNA"/>
</dbReference>
<dbReference type="SUPFAM" id="SSF100920">
    <property type="entry name" value="Heat shock protein 70kD (HSP70), peptide-binding domain"/>
    <property type="match status" value="1"/>
</dbReference>
<evidence type="ECO:0000313" key="3">
    <source>
        <dbReference type="EMBL" id="KAK7837066.1"/>
    </source>
</evidence>
<dbReference type="InterPro" id="IPR029047">
    <property type="entry name" value="HSP70_peptide-bd_sf"/>
</dbReference>
<dbReference type="Gene3D" id="1.20.1270.10">
    <property type="match status" value="1"/>
</dbReference>
<reference evidence="3 4" key="1">
    <citation type="journal article" date="2018" name="Sci. Data">
        <title>The draft genome sequence of cork oak.</title>
        <authorList>
            <person name="Ramos A.M."/>
            <person name="Usie A."/>
            <person name="Barbosa P."/>
            <person name="Barros P.M."/>
            <person name="Capote T."/>
            <person name="Chaves I."/>
            <person name="Simoes F."/>
            <person name="Abreu I."/>
            <person name="Carrasquinho I."/>
            <person name="Faro C."/>
            <person name="Guimaraes J.B."/>
            <person name="Mendonca D."/>
            <person name="Nobrega F."/>
            <person name="Rodrigues L."/>
            <person name="Saibo N.J.M."/>
            <person name="Varela M.C."/>
            <person name="Egas C."/>
            <person name="Matos J."/>
            <person name="Miguel C.M."/>
            <person name="Oliveira M.M."/>
            <person name="Ricardo C.P."/>
            <person name="Goncalves S."/>
        </authorList>
    </citation>
    <scope>NUCLEOTIDE SEQUENCE [LARGE SCALE GENOMIC DNA]</scope>
    <source>
        <strain evidence="4">cv. HL8</strain>
    </source>
</reference>
<dbReference type="InterPro" id="IPR029048">
    <property type="entry name" value="HSP70_C_sf"/>
</dbReference>
<feature type="non-terminal residue" evidence="3">
    <location>
        <position position="1"/>
    </location>
</feature>
<keyword evidence="2" id="KW-0067">ATP-binding</keyword>
<dbReference type="AlphaFoldDB" id="A0AAW0KGR8"/>
<keyword evidence="3" id="KW-0346">Stress response</keyword>
<dbReference type="Gene3D" id="2.60.34.10">
    <property type="entry name" value="Substrate Binding Domain Of DNAk, Chain A, domain 1"/>
    <property type="match status" value="1"/>
</dbReference>
<name>A0AAW0KGR8_QUESU</name>
<protein>
    <submittedName>
        <fullName evidence="3">Heat shock 70 kDa protein 6</fullName>
    </submittedName>
</protein>
<evidence type="ECO:0000256" key="1">
    <source>
        <dbReference type="ARBA" id="ARBA00022741"/>
    </source>
</evidence>